<gene>
    <name evidence="2" type="ORF">LAMO00422_LOCUS9231</name>
</gene>
<evidence type="ECO:0000256" key="1">
    <source>
        <dbReference type="SAM" id="MobiDB-lite"/>
    </source>
</evidence>
<sequence>MRSYCKVEQDPMKMKRVYGPRGTQRVQNGKEDMDVEIAGFDLKQAGSMICRADPTMYEILASPIVYKASPLARQFLPFFCLSRLAQHFFNYGNSHLKMLSREKLKPKIQRKELKMYGYTLRAFLSCLWVVRKANIYGSLVESSGNFPILPLEIKKIAKTLSEQDEARVLELVGLIQGKGTEKTLKGFADRKDVQSTFRDTFRDLSQRLQMQGTKDKMAISSSPLSLPSRFSSSLK</sequence>
<name>A0A7S0DA37_9EUKA</name>
<dbReference type="AlphaFoldDB" id="A0A7S0DA37"/>
<evidence type="ECO:0000313" key="2">
    <source>
        <dbReference type="EMBL" id="CAD8447780.1"/>
    </source>
</evidence>
<dbReference type="Pfam" id="PF10127">
    <property type="entry name" value="RlaP"/>
    <property type="match status" value="1"/>
</dbReference>
<feature type="region of interest" description="Disordered" evidence="1">
    <location>
        <begin position="215"/>
        <end position="235"/>
    </location>
</feature>
<proteinExistence type="predicted"/>
<organism evidence="2">
    <name type="scientific">Amorphochlora amoebiformis</name>
    <dbReference type="NCBI Taxonomy" id="1561963"/>
    <lineage>
        <taxon>Eukaryota</taxon>
        <taxon>Sar</taxon>
        <taxon>Rhizaria</taxon>
        <taxon>Cercozoa</taxon>
        <taxon>Chlorarachniophyceae</taxon>
        <taxon>Amorphochlora</taxon>
    </lineage>
</organism>
<reference evidence="2" key="1">
    <citation type="submission" date="2021-01" db="EMBL/GenBank/DDBJ databases">
        <authorList>
            <person name="Corre E."/>
            <person name="Pelletier E."/>
            <person name="Niang G."/>
            <person name="Scheremetjew M."/>
            <person name="Finn R."/>
            <person name="Kale V."/>
            <person name="Holt S."/>
            <person name="Cochrane G."/>
            <person name="Meng A."/>
            <person name="Brown T."/>
            <person name="Cohen L."/>
        </authorList>
    </citation>
    <scope>NUCLEOTIDE SEQUENCE</scope>
    <source>
        <strain evidence="2">CCMP2058</strain>
    </source>
</reference>
<feature type="compositionally biased region" description="Low complexity" evidence="1">
    <location>
        <begin position="220"/>
        <end position="235"/>
    </location>
</feature>
<protein>
    <submittedName>
        <fullName evidence="2">Uncharacterized protein</fullName>
    </submittedName>
</protein>
<accession>A0A7S0DA37</accession>
<dbReference type="EMBL" id="HBEM01013382">
    <property type="protein sequence ID" value="CAD8447780.1"/>
    <property type="molecule type" value="Transcribed_RNA"/>
</dbReference>
<dbReference type="InterPro" id="IPR018775">
    <property type="entry name" value="RlaP"/>
</dbReference>